<sequence length="274" mass="29889">MFVDTLRLLKRMPGLFIPGVLIAVLDAIQIWFSLTGETFIAPRLLAVELVLMPFAFAAVYGAIKADDASFKSLIREGSRNYFRVLLPGLLVAFGAVAIAVVATGLMMALVQTDSVGLVALVMMLVIAVFALLTLFYDTAAVFEEQSVFNAIRRSVAVVSRVPMAAVRFLFAAILVALGIGVPLLVIWTAALYQQLTPIATMTPVEAAAFTQDQLFALIGSNGAMITTGLYFVGFLFFFTLMTTYKALLFKEVAAEEVSAEPQGEYDEKGRYYRY</sequence>
<dbReference type="AlphaFoldDB" id="B8GDM2"/>
<dbReference type="EMBL" id="CP001338">
    <property type="protein sequence ID" value="ACL17373.1"/>
    <property type="molecule type" value="Genomic_DNA"/>
</dbReference>
<keyword evidence="1" id="KW-0812">Transmembrane</keyword>
<keyword evidence="1" id="KW-0472">Membrane</keyword>
<feature type="transmembrane region" description="Helical" evidence="1">
    <location>
        <begin position="214"/>
        <end position="240"/>
    </location>
</feature>
<feature type="transmembrane region" description="Helical" evidence="1">
    <location>
        <begin position="44"/>
        <end position="63"/>
    </location>
</feature>
<gene>
    <name evidence="2" type="ordered locus">Mpal_2075</name>
</gene>
<dbReference type="STRING" id="521011.Mpal_2075"/>
<dbReference type="RefSeq" id="WP_012618692.1">
    <property type="nucleotide sequence ID" value="NC_011832.1"/>
</dbReference>
<dbReference type="Proteomes" id="UP000002457">
    <property type="component" value="Chromosome"/>
</dbReference>
<name>B8GDM2_METPE</name>
<feature type="transmembrane region" description="Helical" evidence="1">
    <location>
        <begin position="168"/>
        <end position="194"/>
    </location>
</feature>
<keyword evidence="1" id="KW-1133">Transmembrane helix</keyword>
<feature type="transmembrane region" description="Helical" evidence="1">
    <location>
        <begin position="12"/>
        <end position="32"/>
    </location>
</feature>
<feature type="transmembrane region" description="Helical" evidence="1">
    <location>
        <begin position="115"/>
        <end position="136"/>
    </location>
</feature>
<keyword evidence="3" id="KW-1185">Reference proteome</keyword>
<proteinExistence type="predicted"/>
<organism evidence="2 3">
    <name type="scientific">Methanosphaerula palustris (strain ATCC BAA-1556 / DSM 19958 / E1-9c)</name>
    <dbReference type="NCBI Taxonomy" id="521011"/>
    <lineage>
        <taxon>Archaea</taxon>
        <taxon>Methanobacteriati</taxon>
        <taxon>Methanobacteriota</taxon>
        <taxon>Stenosarchaea group</taxon>
        <taxon>Methanomicrobia</taxon>
        <taxon>Methanomicrobiales</taxon>
        <taxon>Methanoregulaceae</taxon>
        <taxon>Methanosphaerula</taxon>
    </lineage>
</organism>
<dbReference type="GeneID" id="7271552"/>
<dbReference type="OrthoDB" id="117487at2157"/>
<dbReference type="KEGG" id="mpl:Mpal_2075"/>
<evidence type="ECO:0000313" key="2">
    <source>
        <dbReference type="EMBL" id="ACL17373.1"/>
    </source>
</evidence>
<evidence type="ECO:0000256" key="1">
    <source>
        <dbReference type="SAM" id="Phobius"/>
    </source>
</evidence>
<feature type="transmembrane region" description="Helical" evidence="1">
    <location>
        <begin position="84"/>
        <end position="109"/>
    </location>
</feature>
<evidence type="ECO:0000313" key="3">
    <source>
        <dbReference type="Proteomes" id="UP000002457"/>
    </source>
</evidence>
<dbReference type="eggNOG" id="arCOG04389">
    <property type="taxonomic scope" value="Archaea"/>
</dbReference>
<dbReference type="HOGENOM" id="CLU_982159_0_0_2"/>
<accession>B8GDM2</accession>
<reference evidence="2 3" key="1">
    <citation type="journal article" date="2015" name="Genome Announc.">
        <title>Complete Genome Sequence of Methanosphaerula palustris E1-9CT, a Hydrogenotrophic Methanogen Isolated from a Minerotrophic Fen Peatland.</title>
        <authorList>
            <person name="Cadillo-Quiroz H."/>
            <person name="Browne P."/>
            <person name="Kyrpides N."/>
            <person name="Woyke T."/>
            <person name="Goodwin L."/>
            <person name="Detter C."/>
            <person name="Yavitt J.B."/>
            <person name="Zinder S.H."/>
        </authorList>
    </citation>
    <scope>NUCLEOTIDE SEQUENCE [LARGE SCALE GENOMIC DNA]</scope>
    <source>
        <strain evidence="3">ATCC BAA-1556 / DSM 19958 / E1-9c</strain>
    </source>
</reference>
<protein>
    <submittedName>
        <fullName evidence="2">Uncharacterized protein</fullName>
    </submittedName>
</protein>